<protein>
    <submittedName>
        <fullName evidence="2">Uncharacterized protein</fullName>
    </submittedName>
</protein>
<keyword evidence="3" id="KW-1185">Reference proteome</keyword>
<gene>
    <name evidence="2" type="ORF">BC936DRAFT_138690</name>
</gene>
<proteinExistence type="predicted"/>
<dbReference type="EMBL" id="RBNI01001357">
    <property type="protein sequence ID" value="RUP50535.1"/>
    <property type="molecule type" value="Genomic_DNA"/>
</dbReference>
<accession>A0A433DIC4</accession>
<dbReference type="Proteomes" id="UP000268093">
    <property type="component" value="Unassembled WGS sequence"/>
</dbReference>
<dbReference type="AlphaFoldDB" id="A0A433DIC4"/>
<organism evidence="2 3">
    <name type="scientific">Jimgerdemannia flammicorona</name>
    <dbReference type="NCBI Taxonomy" id="994334"/>
    <lineage>
        <taxon>Eukaryota</taxon>
        <taxon>Fungi</taxon>
        <taxon>Fungi incertae sedis</taxon>
        <taxon>Mucoromycota</taxon>
        <taxon>Mucoromycotina</taxon>
        <taxon>Endogonomycetes</taxon>
        <taxon>Endogonales</taxon>
        <taxon>Endogonaceae</taxon>
        <taxon>Jimgerdemannia</taxon>
    </lineage>
</organism>
<evidence type="ECO:0000313" key="2">
    <source>
        <dbReference type="EMBL" id="RUP50535.1"/>
    </source>
</evidence>
<reference evidence="2 3" key="1">
    <citation type="journal article" date="2018" name="New Phytol.">
        <title>Phylogenomics of Endogonaceae and evolution of mycorrhizas within Mucoromycota.</title>
        <authorList>
            <person name="Chang Y."/>
            <person name="Desiro A."/>
            <person name="Na H."/>
            <person name="Sandor L."/>
            <person name="Lipzen A."/>
            <person name="Clum A."/>
            <person name="Barry K."/>
            <person name="Grigoriev I.V."/>
            <person name="Martin F.M."/>
            <person name="Stajich J.E."/>
            <person name="Smith M.E."/>
            <person name="Bonito G."/>
            <person name="Spatafora J.W."/>
        </authorList>
    </citation>
    <scope>NUCLEOTIDE SEQUENCE [LARGE SCALE GENOMIC DNA]</scope>
    <source>
        <strain evidence="2 3">GMNB39</strain>
    </source>
</reference>
<comment type="caution">
    <text evidence="2">The sequence shown here is derived from an EMBL/GenBank/DDBJ whole genome shotgun (WGS) entry which is preliminary data.</text>
</comment>
<evidence type="ECO:0000313" key="3">
    <source>
        <dbReference type="Proteomes" id="UP000268093"/>
    </source>
</evidence>
<evidence type="ECO:0000256" key="1">
    <source>
        <dbReference type="SAM" id="MobiDB-lite"/>
    </source>
</evidence>
<name>A0A433DIC4_9FUNG</name>
<sequence length="111" mass="12250">MSSASIETLPIPTPNKRVDVDAPPPPYTPGKIRAKSVKSPPPSIMEESLDDGDLQQQRVLNKFTLYETKTVGLKHRSYTVFAFFPQHASSPSLPMRPPISSALLYRGLESV</sequence>
<feature type="region of interest" description="Disordered" evidence="1">
    <location>
        <begin position="1"/>
        <end position="50"/>
    </location>
</feature>